<evidence type="ECO:0000313" key="4">
    <source>
        <dbReference type="Proteomes" id="UP001228376"/>
    </source>
</evidence>
<reference evidence="3 4" key="1">
    <citation type="submission" date="2023-10" db="EMBL/GenBank/DDBJ databases">
        <title>179-bfca-hs.</title>
        <authorList>
            <person name="Miliotis G."/>
            <person name="Sengupta P."/>
            <person name="Hameed A."/>
            <person name="Chuvochina M."/>
            <person name="Mcdonagh F."/>
            <person name="Simpson A.C."/>
            <person name="Singh N.K."/>
            <person name="Rekha P.D."/>
            <person name="Raman K."/>
            <person name="Hugenholtz P."/>
            <person name="Venkateswaran K."/>
        </authorList>
    </citation>
    <scope>NUCLEOTIDE SEQUENCE [LARGE SCALE GENOMIC DNA]</scope>
    <source>
        <strain evidence="3 4">179-BFC-A-HS</strain>
    </source>
</reference>
<sequence>MRSQPKDRIHQDALKVWRITEGIVAIIAMLVAIALFVIAGLTPMPMWIPIIFTMLVLLMTYVIVVWAPRIRWYRWRYEVRENEIDLLHGIWWTHRTLVPMVKVQHVDTEQGPLLRRYGLATVKVTTAGGSHEIPALSMEDAEHLRDRIAVLARVTEDDE</sequence>
<dbReference type="Proteomes" id="UP001228376">
    <property type="component" value="Unassembled WGS sequence"/>
</dbReference>
<evidence type="ECO:0000313" key="3">
    <source>
        <dbReference type="EMBL" id="MDY0404340.1"/>
    </source>
</evidence>
<dbReference type="EMBL" id="JAROCA020000001">
    <property type="protein sequence ID" value="MDY0404340.1"/>
    <property type="molecule type" value="Genomic_DNA"/>
</dbReference>
<protein>
    <submittedName>
        <fullName evidence="3">PH domain-containing protein</fullName>
    </submittedName>
</protein>
<feature type="transmembrane region" description="Helical" evidence="1">
    <location>
        <begin position="21"/>
        <end position="41"/>
    </location>
</feature>
<comment type="caution">
    <text evidence="3">The sequence shown here is derived from an EMBL/GenBank/DDBJ whole genome shotgun (WGS) entry which is preliminary data.</text>
</comment>
<organism evidence="3 4">
    <name type="scientific">Tigheibacillus jepli</name>
    <dbReference type="NCBI Taxonomy" id="3035914"/>
    <lineage>
        <taxon>Bacteria</taxon>
        <taxon>Bacillati</taxon>
        <taxon>Bacillota</taxon>
        <taxon>Bacilli</taxon>
        <taxon>Bacillales</taxon>
        <taxon>Bacillaceae</taxon>
        <taxon>Tigheibacillus</taxon>
    </lineage>
</organism>
<proteinExistence type="predicted"/>
<keyword evidence="1" id="KW-0472">Membrane</keyword>
<gene>
    <name evidence="3" type="ORF">P5G51_001955</name>
</gene>
<keyword evidence="1" id="KW-1133">Transmembrane helix</keyword>
<dbReference type="PANTHER" id="PTHR34473:SF2">
    <property type="entry name" value="UPF0699 TRANSMEMBRANE PROTEIN YDBT"/>
    <property type="match status" value="1"/>
</dbReference>
<keyword evidence="4" id="KW-1185">Reference proteome</keyword>
<dbReference type="PANTHER" id="PTHR34473">
    <property type="entry name" value="UPF0699 TRANSMEMBRANE PROTEIN YDBS"/>
    <property type="match status" value="1"/>
</dbReference>
<accession>A0ABU5CDC8</accession>
<dbReference type="Pfam" id="PF03703">
    <property type="entry name" value="bPH_2"/>
    <property type="match status" value="1"/>
</dbReference>
<dbReference type="RefSeq" id="WP_306065814.1">
    <property type="nucleotide sequence ID" value="NZ_JAROCA020000001.1"/>
</dbReference>
<evidence type="ECO:0000256" key="1">
    <source>
        <dbReference type="SAM" id="Phobius"/>
    </source>
</evidence>
<keyword evidence="1" id="KW-0812">Transmembrane</keyword>
<evidence type="ECO:0000259" key="2">
    <source>
        <dbReference type="Pfam" id="PF03703"/>
    </source>
</evidence>
<name>A0ABU5CDC8_9BACI</name>
<feature type="transmembrane region" description="Helical" evidence="1">
    <location>
        <begin position="47"/>
        <end position="67"/>
    </location>
</feature>
<dbReference type="InterPro" id="IPR005182">
    <property type="entry name" value="YdbS-like_PH"/>
</dbReference>
<feature type="domain" description="YdbS-like PH" evidence="2">
    <location>
        <begin position="72"/>
        <end position="148"/>
    </location>
</feature>